<feature type="signal peptide" evidence="2">
    <location>
        <begin position="1"/>
        <end position="44"/>
    </location>
</feature>
<comment type="caution">
    <text evidence="3">The sequence shown here is derived from an EMBL/GenBank/DDBJ whole genome shotgun (WGS) entry which is preliminary data.</text>
</comment>
<accession>A0A3A4RAI8</accession>
<keyword evidence="1" id="KW-1133">Transmembrane helix</keyword>
<evidence type="ECO:0000256" key="2">
    <source>
        <dbReference type="SAM" id="SignalP"/>
    </source>
</evidence>
<proteinExistence type="predicted"/>
<feature type="chain" id="PRO_5017326143" evidence="2">
    <location>
        <begin position="45"/>
        <end position="404"/>
    </location>
</feature>
<organism evidence="3 4">
    <name type="scientific">Candidatus Auribacter fodinae</name>
    <dbReference type="NCBI Taxonomy" id="2093366"/>
    <lineage>
        <taxon>Bacteria</taxon>
        <taxon>Pseudomonadati</taxon>
        <taxon>Candidatus Auribacterota</taxon>
        <taxon>Candidatus Auribacteria</taxon>
        <taxon>Candidatus Auribacterales</taxon>
        <taxon>Candidatus Auribacteraceae</taxon>
        <taxon>Candidatus Auribacter</taxon>
    </lineage>
</organism>
<feature type="transmembrane region" description="Helical" evidence="1">
    <location>
        <begin position="379"/>
        <end position="400"/>
    </location>
</feature>
<dbReference type="SUPFAM" id="SSF89372">
    <property type="entry name" value="Fucose-specific lectin"/>
    <property type="match status" value="1"/>
</dbReference>
<evidence type="ECO:0000256" key="1">
    <source>
        <dbReference type="SAM" id="Phobius"/>
    </source>
</evidence>
<reference evidence="3 4" key="1">
    <citation type="journal article" date="2017" name="ISME J.">
        <title>Energy and carbon metabolisms in a deep terrestrial subsurface fluid microbial community.</title>
        <authorList>
            <person name="Momper L."/>
            <person name="Jungbluth S.P."/>
            <person name="Lee M.D."/>
            <person name="Amend J.P."/>
        </authorList>
    </citation>
    <scope>NUCLEOTIDE SEQUENCE [LARGE SCALE GENOMIC DNA]</scope>
    <source>
        <strain evidence="3">SURF_26</strain>
    </source>
</reference>
<keyword evidence="1" id="KW-0812">Transmembrane</keyword>
<keyword evidence="2" id="KW-0732">Signal</keyword>
<evidence type="ECO:0000313" key="3">
    <source>
        <dbReference type="EMBL" id="RJP62038.1"/>
    </source>
</evidence>
<dbReference type="InterPro" id="IPR013424">
    <property type="entry name" value="Ice-binding_C"/>
</dbReference>
<dbReference type="NCBIfam" id="TIGR02595">
    <property type="entry name" value="PEP_CTERM"/>
    <property type="match status" value="1"/>
</dbReference>
<name>A0A3A4RAI8_9BACT</name>
<dbReference type="AlphaFoldDB" id="A0A3A4RAI8"/>
<evidence type="ECO:0000313" key="4">
    <source>
        <dbReference type="Proteomes" id="UP000266426"/>
    </source>
</evidence>
<gene>
    <name evidence="3" type="ORF">C4541_00450</name>
</gene>
<keyword evidence="1" id="KW-0472">Membrane</keyword>
<dbReference type="EMBL" id="QZJZ01000005">
    <property type="protein sequence ID" value="RJP62038.1"/>
    <property type="molecule type" value="Genomic_DNA"/>
</dbReference>
<protein>
    <submittedName>
        <fullName evidence="3">PEP-CTERM sorting domain-containing protein</fullName>
    </submittedName>
</protein>
<dbReference type="Proteomes" id="UP000266426">
    <property type="component" value="Unassembled WGS sequence"/>
</dbReference>
<sequence length="404" mass="43903">MWYTMNTTVITSNLLINLTKGNLMKRPIFSLVLGAALLSGTAHAAMQSVQLVNNAYTNQELSVAVKADGTPVVLYKGASGLQYGAYDISTGTFTSEEIGASADYYDFELDSNGNAHVGYLNKTSSYAQVKYKNNVGGSWSAENIAYQYSSTQHNVLQPWVQVDVNSSNKPYISYNLHPSSNSTVLGYTYANNFGSWSAVTVQSGSNQPGDHAMAVDNNGNVQFAYYTLNPYTFYNEINGSTRETIPNPGTTIFDMDINAGGNPVLLYRNSSSLRLRERTTWGWSTTDLFLMSGLYPASGVIEVDDDGFYHIASTEGSTVYYITNKSGAWVTETYAINGTVAYYSLDMAVSDDGKAVIAYYSGDPSAGVMLLMDSALTNVVVPEPATMVLMTLAIGALRLVRRKK</sequence>